<reference evidence="6 7" key="1">
    <citation type="submission" date="2020-08" db="EMBL/GenBank/DDBJ databases">
        <title>Genome sequencing of Purple Non-Sulfur Bacteria from various extreme environments.</title>
        <authorList>
            <person name="Mayer M."/>
        </authorList>
    </citation>
    <scope>NUCLEOTIDE SEQUENCE [LARGE SCALE GENOMIC DNA]</scope>
    <source>
        <strain evidence="6 7">JA135</strain>
    </source>
</reference>
<dbReference type="InterPro" id="IPR036390">
    <property type="entry name" value="WH_DNA-bd_sf"/>
</dbReference>
<keyword evidence="1" id="KW-0805">Transcription regulation</keyword>
<protein>
    <submittedName>
        <fullName evidence="6">CRP/FNR family transcriptional regulator</fullName>
    </submittedName>
</protein>
<dbReference type="Gene3D" id="1.10.10.10">
    <property type="entry name" value="Winged helix-like DNA-binding domain superfamily/Winged helix DNA-binding domain"/>
    <property type="match status" value="1"/>
</dbReference>
<dbReference type="SUPFAM" id="SSF51206">
    <property type="entry name" value="cAMP-binding domain-like"/>
    <property type="match status" value="1"/>
</dbReference>
<dbReference type="InterPro" id="IPR014710">
    <property type="entry name" value="RmlC-like_jellyroll"/>
</dbReference>
<evidence type="ECO:0000313" key="6">
    <source>
        <dbReference type="EMBL" id="MBB4286018.1"/>
    </source>
</evidence>
<dbReference type="InterPro" id="IPR000595">
    <property type="entry name" value="cNMP-bd_dom"/>
</dbReference>
<dbReference type="PROSITE" id="PS51063">
    <property type="entry name" value="HTH_CRP_2"/>
    <property type="match status" value="1"/>
</dbReference>
<dbReference type="CDD" id="cd00038">
    <property type="entry name" value="CAP_ED"/>
    <property type="match status" value="1"/>
</dbReference>
<dbReference type="RefSeq" id="WP_184434227.1">
    <property type="nucleotide sequence ID" value="NZ_JACIGI010000012.1"/>
</dbReference>
<dbReference type="Gene3D" id="2.60.120.10">
    <property type="entry name" value="Jelly Rolls"/>
    <property type="match status" value="1"/>
</dbReference>
<dbReference type="GO" id="GO:0003700">
    <property type="term" value="F:DNA-binding transcription factor activity"/>
    <property type="evidence" value="ECO:0007669"/>
    <property type="project" value="TreeGrafter"/>
</dbReference>
<dbReference type="GO" id="GO:0003677">
    <property type="term" value="F:DNA binding"/>
    <property type="evidence" value="ECO:0007669"/>
    <property type="project" value="UniProtKB-KW"/>
</dbReference>
<feature type="domain" description="HTH crp-type" evidence="5">
    <location>
        <begin position="175"/>
        <end position="249"/>
    </location>
</feature>
<comment type="caution">
    <text evidence="6">The sequence shown here is derived from an EMBL/GenBank/DDBJ whole genome shotgun (WGS) entry which is preliminary data.</text>
</comment>
<dbReference type="Proteomes" id="UP000555728">
    <property type="component" value="Unassembled WGS sequence"/>
</dbReference>
<dbReference type="EMBL" id="JACIGI010000012">
    <property type="protein sequence ID" value="MBB4286018.1"/>
    <property type="molecule type" value="Genomic_DNA"/>
</dbReference>
<dbReference type="Pfam" id="PF00027">
    <property type="entry name" value="cNMP_binding"/>
    <property type="match status" value="1"/>
</dbReference>
<dbReference type="FunFam" id="1.10.10.10:FF:000028">
    <property type="entry name" value="Fumarate/nitrate reduction transcriptional regulator Fnr"/>
    <property type="match status" value="1"/>
</dbReference>
<gene>
    <name evidence="6" type="ORF">GGD88_001743</name>
</gene>
<evidence type="ECO:0000313" key="7">
    <source>
        <dbReference type="Proteomes" id="UP000555728"/>
    </source>
</evidence>
<evidence type="ECO:0000259" key="4">
    <source>
        <dbReference type="PROSITE" id="PS50042"/>
    </source>
</evidence>
<name>A0A7W6WKU1_9PROT</name>
<dbReference type="CDD" id="cd00092">
    <property type="entry name" value="HTH_CRP"/>
    <property type="match status" value="1"/>
</dbReference>
<keyword evidence="3" id="KW-0804">Transcription</keyword>
<sequence>MTRSTVTALRHDPVCDGTTGGVGPATPAESQGPCGQCDLGTLAFCDGFAARTISSLSRVQCTLRFEPHDTLFREGDQGLAVYSVVSGAVKVYKLMPDGRRQITGFFFRGDMFGFCLDGTYAYTAEAITPVGVCRLPMQRLGELAETAPEIQYRIVLRMTAKLAQFHDHVLLLGRKTARERVATFLLTLSDRARRRGDPPSPLSLPMGRADIADHIGLTVETVSRAMTWFKREGLLDLPSPSQVAIRQPEALRAIADGAG</sequence>
<dbReference type="InterPro" id="IPR018490">
    <property type="entry name" value="cNMP-bd_dom_sf"/>
</dbReference>
<evidence type="ECO:0000259" key="5">
    <source>
        <dbReference type="PROSITE" id="PS51063"/>
    </source>
</evidence>
<dbReference type="PROSITE" id="PS50042">
    <property type="entry name" value="CNMP_BINDING_3"/>
    <property type="match status" value="1"/>
</dbReference>
<dbReference type="PANTHER" id="PTHR24567:SF75">
    <property type="entry name" value="FUMARATE AND NITRATE REDUCTION REGULATORY PROTEIN"/>
    <property type="match status" value="1"/>
</dbReference>
<evidence type="ECO:0000256" key="2">
    <source>
        <dbReference type="ARBA" id="ARBA00023125"/>
    </source>
</evidence>
<dbReference type="InterPro" id="IPR050397">
    <property type="entry name" value="Env_Response_Regulators"/>
</dbReference>
<dbReference type="GO" id="GO:0005829">
    <property type="term" value="C:cytosol"/>
    <property type="evidence" value="ECO:0007669"/>
    <property type="project" value="TreeGrafter"/>
</dbReference>
<proteinExistence type="predicted"/>
<evidence type="ECO:0000256" key="3">
    <source>
        <dbReference type="ARBA" id="ARBA00023163"/>
    </source>
</evidence>
<keyword evidence="2" id="KW-0238">DNA-binding</keyword>
<dbReference type="PANTHER" id="PTHR24567">
    <property type="entry name" value="CRP FAMILY TRANSCRIPTIONAL REGULATORY PROTEIN"/>
    <property type="match status" value="1"/>
</dbReference>
<dbReference type="SUPFAM" id="SSF46785">
    <property type="entry name" value="Winged helix' DNA-binding domain"/>
    <property type="match status" value="1"/>
</dbReference>
<keyword evidence="7" id="KW-1185">Reference proteome</keyword>
<accession>A0A7W6WKU1</accession>
<organism evidence="6 7">
    <name type="scientific">Roseospira goensis</name>
    <dbReference type="NCBI Taxonomy" id="391922"/>
    <lineage>
        <taxon>Bacteria</taxon>
        <taxon>Pseudomonadati</taxon>
        <taxon>Pseudomonadota</taxon>
        <taxon>Alphaproteobacteria</taxon>
        <taxon>Rhodospirillales</taxon>
        <taxon>Rhodospirillaceae</taxon>
        <taxon>Roseospira</taxon>
    </lineage>
</organism>
<dbReference type="AlphaFoldDB" id="A0A7W6WKU1"/>
<dbReference type="Pfam" id="PF13545">
    <property type="entry name" value="HTH_Crp_2"/>
    <property type="match status" value="1"/>
</dbReference>
<dbReference type="InterPro" id="IPR012318">
    <property type="entry name" value="HTH_CRP"/>
</dbReference>
<evidence type="ECO:0000256" key="1">
    <source>
        <dbReference type="ARBA" id="ARBA00023015"/>
    </source>
</evidence>
<dbReference type="SMART" id="SM00100">
    <property type="entry name" value="cNMP"/>
    <property type="match status" value="1"/>
</dbReference>
<feature type="domain" description="Cyclic nucleotide-binding" evidence="4">
    <location>
        <begin position="65"/>
        <end position="113"/>
    </location>
</feature>
<dbReference type="SMART" id="SM00419">
    <property type="entry name" value="HTH_CRP"/>
    <property type="match status" value="1"/>
</dbReference>
<dbReference type="PRINTS" id="PR00034">
    <property type="entry name" value="HTHCRP"/>
</dbReference>
<dbReference type="InterPro" id="IPR036388">
    <property type="entry name" value="WH-like_DNA-bd_sf"/>
</dbReference>